<keyword evidence="2" id="KW-1185">Reference proteome</keyword>
<sequence>MPEFLSDAQLTALRASLRRAGHARFPLLRPDIDDLAAQTVADLWKYLLEREPGPALGADAILRIAHAIFNRRAADLFRKTRPMLAAGAAPAPAPEPADERAGDLATTALYRSMLRVCVAELTTISEQDQMAVAIATGLASSQGAALTAAERQRLHRVRKRLAAAIERELGEDAYKLLRDLS</sequence>
<protein>
    <submittedName>
        <fullName evidence="1">Uncharacterized protein</fullName>
    </submittedName>
</protein>
<dbReference type="Proteomes" id="UP000566711">
    <property type="component" value="Unassembled WGS sequence"/>
</dbReference>
<gene>
    <name evidence="1" type="ORF">H3H36_21420</name>
</gene>
<proteinExistence type="predicted"/>
<comment type="caution">
    <text evidence="1">The sequence shown here is derived from an EMBL/GenBank/DDBJ whole genome shotgun (WGS) entry which is preliminary data.</text>
</comment>
<accession>A0A7W2EL59</accession>
<organism evidence="1 2">
    <name type="scientific">Rugamonas fusca</name>
    <dbReference type="NCBI Taxonomy" id="2758568"/>
    <lineage>
        <taxon>Bacteria</taxon>
        <taxon>Pseudomonadati</taxon>
        <taxon>Pseudomonadota</taxon>
        <taxon>Betaproteobacteria</taxon>
        <taxon>Burkholderiales</taxon>
        <taxon>Oxalobacteraceae</taxon>
        <taxon>Telluria group</taxon>
        <taxon>Rugamonas</taxon>
    </lineage>
</organism>
<dbReference type="AlphaFoldDB" id="A0A7W2EL59"/>
<dbReference type="EMBL" id="JACEZS010000023">
    <property type="protein sequence ID" value="MBA5607921.1"/>
    <property type="molecule type" value="Genomic_DNA"/>
</dbReference>
<dbReference type="RefSeq" id="WP_182220113.1">
    <property type="nucleotide sequence ID" value="NZ_JACEZS010000023.1"/>
</dbReference>
<name>A0A7W2EL59_9BURK</name>
<evidence type="ECO:0000313" key="2">
    <source>
        <dbReference type="Proteomes" id="UP000566711"/>
    </source>
</evidence>
<reference evidence="1 2" key="1">
    <citation type="submission" date="2020-07" db="EMBL/GenBank/DDBJ databases">
        <title>Novel species isolated from subtropical streams in China.</title>
        <authorList>
            <person name="Lu H."/>
        </authorList>
    </citation>
    <scope>NUCLEOTIDE SEQUENCE [LARGE SCALE GENOMIC DNA]</scope>
    <source>
        <strain evidence="1 2">FT3S</strain>
    </source>
</reference>
<evidence type="ECO:0000313" key="1">
    <source>
        <dbReference type="EMBL" id="MBA5607921.1"/>
    </source>
</evidence>